<sequence>MKLTDILSEDARTAGRDIRIEHYLDEACTFLDFAYDDDAALSDREIQRKFARACYERSQDLGLSALREHLGYLSTSVICGYAFEANPLYQSALDRAGWIDYRCQVRRAPDPAATDLFARHWQQLATLEYEKPATMLTACQDALEQLDAMGMAQRGFGRGFSGAQALAGTAELAAPIPRDLQLSLLRQAWPDRTAILPERLLEWFCDLLSRNIMQQKMPADVAVMFSVLSFHLGIFFFHDPRYSALSAAFAERDADPVERSDRVAAAIRQLLTPSPSNQGTSHG</sequence>
<dbReference type="Proteomes" id="UP001243846">
    <property type="component" value="Unassembled WGS sequence"/>
</dbReference>
<evidence type="ECO:0000313" key="2">
    <source>
        <dbReference type="Proteomes" id="UP001243846"/>
    </source>
</evidence>
<comment type="caution">
    <text evidence="1">The sequence shown here is derived from an EMBL/GenBank/DDBJ whole genome shotgun (WGS) entry which is preliminary data.</text>
</comment>
<accession>A0ABT8D5G5</accession>
<proteinExistence type="predicted"/>
<dbReference type="RefSeq" id="WP_377688287.1">
    <property type="nucleotide sequence ID" value="NZ_JBHMDZ010000049.1"/>
</dbReference>
<evidence type="ECO:0008006" key="3">
    <source>
        <dbReference type="Google" id="ProtNLM"/>
    </source>
</evidence>
<protein>
    <recommendedName>
        <fullName evidence="3">DUF2785 domain-containing protein</fullName>
    </recommendedName>
</protein>
<reference evidence="2" key="1">
    <citation type="journal article" date="2019" name="Int. J. Syst. Evol. Microbiol.">
        <title>The Global Catalogue of Microorganisms (GCM) 10K type strain sequencing project: providing services to taxonomists for standard genome sequencing and annotation.</title>
        <authorList>
            <consortium name="The Broad Institute Genomics Platform"/>
            <consortium name="The Broad Institute Genome Sequencing Center for Infectious Disease"/>
            <person name="Wu L."/>
            <person name="Ma J."/>
        </authorList>
    </citation>
    <scope>NUCLEOTIDE SEQUENCE [LARGE SCALE GENOMIC DNA]</scope>
    <source>
        <strain evidence="2">CECT 8482</strain>
    </source>
</reference>
<gene>
    <name evidence="1" type="ORF">QWZ10_00460</name>
</gene>
<name>A0ABT8D5G5_9RHOB</name>
<evidence type="ECO:0000313" key="1">
    <source>
        <dbReference type="EMBL" id="MDN3710680.1"/>
    </source>
</evidence>
<organism evidence="1 2">
    <name type="scientific">Paracoccus cavernae</name>
    <dbReference type="NCBI Taxonomy" id="1571207"/>
    <lineage>
        <taxon>Bacteria</taxon>
        <taxon>Pseudomonadati</taxon>
        <taxon>Pseudomonadota</taxon>
        <taxon>Alphaproteobacteria</taxon>
        <taxon>Rhodobacterales</taxon>
        <taxon>Paracoccaceae</taxon>
        <taxon>Paracoccus</taxon>
    </lineage>
</organism>
<dbReference type="EMBL" id="JAUFRC010000001">
    <property type="protein sequence ID" value="MDN3710680.1"/>
    <property type="molecule type" value="Genomic_DNA"/>
</dbReference>
<keyword evidence="2" id="KW-1185">Reference proteome</keyword>